<keyword evidence="5" id="KW-1185">Reference proteome</keyword>
<evidence type="ECO:0000256" key="2">
    <source>
        <dbReference type="ARBA" id="ARBA00023172"/>
    </source>
</evidence>
<protein>
    <submittedName>
        <fullName evidence="4">Site-specific integrase</fullName>
    </submittedName>
</protein>
<evidence type="ECO:0000313" key="5">
    <source>
        <dbReference type="Proteomes" id="UP000669317"/>
    </source>
</evidence>
<dbReference type="PROSITE" id="PS51898">
    <property type="entry name" value="TYR_RECOMBINASE"/>
    <property type="match status" value="1"/>
</dbReference>
<dbReference type="InterPro" id="IPR013762">
    <property type="entry name" value="Integrase-like_cat_sf"/>
</dbReference>
<gene>
    <name evidence="4" type="ORF">JWS04_35435</name>
</gene>
<accession>A0ABS4A782</accession>
<evidence type="ECO:0000259" key="3">
    <source>
        <dbReference type="PROSITE" id="PS51898"/>
    </source>
</evidence>
<keyword evidence="2" id="KW-0233">DNA recombination</keyword>
<dbReference type="CDD" id="cd00796">
    <property type="entry name" value="INT_Rci_Hp1_C"/>
    <property type="match status" value="1"/>
</dbReference>
<dbReference type="Gene3D" id="1.10.443.10">
    <property type="entry name" value="Intergrase catalytic core"/>
    <property type="match status" value="1"/>
</dbReference>
<feature type="domain" description="Tyr recombinase" evidence="3">
    <location>
        <begin position="29"/>
        <end position="194"/>
    </location>
</feature>
<dbReference type="InterPro" id="IPR011010">
    <property type="entry name" value="DNA_brk_join_enz"/>
</dbReference>
<dbReference type="InterPro" id="IPR002104">
    <property type="entry name" value="Integrase_catalytic"/>
</dbReference>
<dbReference type="Pfam" id="PF00589">
    <property type="entry name" value="Phage_integrase"/>
    <property type="match status" value="1"/>
</dbReference>
<keyword evidence="1" id="KW-0229">DNA integration</keyword>
<evidence type="ECO:0000256" key="1">
    <source>
        <dbReference type="ARBA" id="ARBA00022908"/>
    </source>
</evidence>
<dbReference type="Proteomes" id="UP000669317">
    <property type="component" value="Unassembled WGS sequence"/>
</dbReference>
<name>A0ABS4A782_9BRAD</name>
<reference evidence="4 5" key="1">
    <citation type="submission" date="2021-03" db="EMBL/GenBank/DDBJ databases">
        <title>Genome Sequence of Bradyrhizobium vignae strain ISRA400.</title>
        <authorList>
            <person name="Tisa L.S."/>
            <person name="Svistoonoff S."/>
            <person name="Hocher V."/>
            <person name="Fall S."/>
            <person name="Zaiya A."/>
            <person name="Naing D."/>
            <person name="Niang N."/>
            <person name="Diouf A."/>
            <person name="Dasylva M.C."/>
            <person name="Toure O."/>
            <person name="Gueye M."/>
            <person name="Gully D."/>
            <person name="Tisseyre P."/>
            <person name="Simpson S."/>
            <person name="Morris K."/>
            <person name="Thomas W.K."/>
        </authorList>
    </citation>
    <scope>NUCLEOTIDE SEQUENCE [LARGE SCALE GENOMIC DNA]</scope>
    <source>
        <strain evidence="4 5">ISRA400</strain>
    </source>
</reference>
<dbReference type="EMBL" id="JAGIKT010000124">
    <property type="protein sequence ID" value="MBP0116259.1"/>
    <property type="molecule type" value="Genomic_DNA"/>
</dbReference>
<dbReference type="SUPFAM" id="SSF56349">
    <property type="entry name" value="DNA breaking-rejoining enzymes"/>
    <property type="match status" value="1"/>
</dbReference>
<evidence type="ECO:0000313" key="4">
    <source>
        <dbReference type="EMBL" id="MBP0116259.1"/>
    </source>
</evidence>
<proteinExistence type="predicted"/>
<sequence>MFEVAKRDWAIPIKENPIKALRFSAKMRMRTRRLRPGELNRLLKATRSCRSPPISQIIQFALATGMRRGEIADMQWKDLDLKRRLLTIPVTKNGHARTIPLSNGAIKSLPKRCSIDGRVFSMTGNAIHLAWDRITERAGLDDLRFHDLRHEAISRFFELGLTIPEVATISGHRDATMLLRYAHASSSAVFKKLNQAA</sequence>
<dbReference type="PANTHER" id="PTHR30349">
    <property type="entry name" value="PHAGE INTEGRASE-RELATED"/>
    <property type="match status" value="1"/>
</dbReference>
<comment type="caution">
    <text evidence="4">The sequence shown here is derived from an EMBL/GenBank/DDBJ whole genome shotgun (WGS) entry which is preliminary data.</text>
</comment>
<dbReference type="InterPro" id="IPR050090">
    <property type="entry name" value="Tyrosine_recombinase_XerCD"/>
</dbReference>
<organism evidence="4 5">
    <name type="scientific">Bradyrhizobium vignae</name>
    <dbReference type="NCBI Taxonomy" id="1549949"/>
    <lineage>
        <taxon>Bacteria</taxon>
        <taxon>Pseudomonadati</taxon>
        <taxon>Pseudomonadota</taxon>
        <taxon>Alphaproteobacteria</taxon>
        <taxon>Hyphomicrobiales</taxon>
        <taxon>Nitrobacteraceae</taxon>
        <taxon>Bradyrhizobium</taxon>
    </lineage>
</organism>
<dbReference type="PANTHER" id="PTHR30349:SF94">
    <property type="entry name" value="INTEGRASE_RECOMBINASE HI_1414-RELATED"/>
    <property type="match status" value="1"/>
</dbReference>